<organism evidence="2 3">
    <name type="scientific">Microdochium bolleyi</name>
    <dbReference type="NCBI Taxonomy" id="196109"/>
    <lineage>
        <taxon>Eukaryota</taxon>
        <taxon>Fungi</taxon>
        <taxon>Dikarya</taxon>
        <taxon>Ascomycota</taxon>
        <taxon>Pezizomycotina</taxon>
        <taxon>Sordariomycetes</taxon>
        <taxon>Xylariomycetidae</taxon>
        <taxon>Xylariales</taxon>
        <taxon>Microdochiaceae</taxon>
        <taxon>Microdochium</taxon>
    </lineage>
</organism>
<protein>
    <recommendedName>
        <fullName evidence="4">F-box domain-containing protein</fullName>
    </recommendedName>
</protein>
<evidence type="ECO:0000256" key="1">
    <source>
        <dbReference type="SAM" id="MobiDB-lite"/>
    </source>
</evidence>
<dbReference type="AlphaFoldDB" id="A0A136J854"/>
<dbReference type="Proteomes" id="UP000070501">
    <property type="component" value="Unassembled WGS sequence"/>
</dbReference>
<proteinExistence type="predicted"/>
<dbReference type="EMBL" id="KQ964248">
    <property type="protein sequence ID" value="KXJ93322.1"/>
    <property type="molecule type" value="Genomic_DNA"/>
</dbReference>
<gene>
    <name evidence="2" type="ORF">Micbo1qcDRAFT_174393</name>
</gene>
<evidence type="ECO:0008006" key="4">
    <source>
        <dbReference type="Google" id="ProtNLM"/>
    </source>
</evidence>
<feature type="compositionally biased region" description="Low complexity" evidence="1">
    <location>
        <begin position="105"/>
        <end position="115"/>
    </location>
</feature>
<dbReference type="InParanoid" id="A0A136J854"/>
<evidence type="ECO:0000313" key="3">
    <source>
        <dbReference type="Proteomes" id="UP000070501"/>
    </source>
</evidence>
<keyword evidence="3" id="KW-1185">Reference proteome</keyword>
<reference evidence="3" key="1">
    <citation type="submission" date="2016-02" db="EMBL/GenBank/DDBJ databases">
        <title>Draft genome sequence of Microdochium bolleyi, a fungal endophyte of beachgrass.</title>
        <authorList>
            <consortium name="DOE Joint Genome Institute"/>
            <person name="David A.S."/>
            <person name="May G."/>
            <person name="Haridas S."/>
            <person name="Lim J."/>
            <person name="Wang M."/>
            <person name="Labutti K."/>
            <person name="Lipzen A."/>
            <person name="Barry K."/>
            <person name="Grigoriev I.V."/>
        </authorList>
    </citation>
    <scope>NUCLEOTIDE SEQUENCE [LARGE SCALE GENOMIC DNA]</scope>
    <source>
        <strain evidence="3">J235TASD1</strain>
    </source>
</reference>
<sequence>MARIIFVSLLLVNIAVTIAIALIMANPRIRRETSPDLARLLPCWMRTGFLAKLAQSAPAMAAQPVNDLEKDEAPWVVDTRVDETKMRKQIITEEEVRYETTAKDSASGEASAGESNTTKREDLIKENSERWNKNILYELPPELVENIISFLTPSGKHALVQALRPLTSHVVSHAHRQPPACARWDYKATYEALWLISKHRPEIYPCGRCLKLHRVVTYHRRDHHHGNDSTLRNHPLVVNDPLSQRMHEVDVDHDIFHVLLLPKCERLHRQGKLSIWEYLRYKNYFVPMSISLEKLFPPGGYHAHYFDPRQPVPSIRFETRLAYATPPPPDTVFTSFDIRHITGKGPTLARDELRKLPMRVMNKCSLVARALNQGFVAIRSLYGGGANYSQQMSHGICPHIAFELPVPRLAAQRMYNDGATVAVQVDEVLHPRACATRRCGSCFHCPTEFEIRYRDTDALYSSVEITLWRDFGPAENQPTALIYGQHTDPNPQPADVGFRDRSIRVMYETGSLPSRLGTFYENRC</sequence>
<name>A0A136J854_9PEZI</name>
<accession>A0A136J854</accession>
<evidence type="ECO:0000313" key="2">
    <source>
        <dbReference type="EMBL" id="KXJ93322.1"/>
    </source>
</evidence>
<feature type="region of interest" description="Disordered" evidence="1">
    <location>
        <begin position="98"/>
        <end position="125"/>
    </location>
</feature>